<dbReference type="InterPro" id="IPR011257">
    <property type="entry name" value="DNA_glycosylase"/>
</dbReference>
<dbReference type="Proteomes" id="UP000472265">
    <property type="component" value="Chromosome 1"/>
</dbReference>
<dbReference type="InterPro" id="IPR003265">
    <property type="entry name" value="HhH-GPD_domain"/>
</dbReference>
<dbReference type="PANTHER" id="PTHR43286:SF1">
    <property type="entry name" value="ENDONUCLEASE III-LIKE PROTEIN 1"/>
    <property type="match status" value="1"/>
</dbReference>
<dbReference type="FunFam" id="1.10.1670.10:FF:000003">
    <property type="entry name" value="Endonuclease III homolog"/>
    <property type="match status" value="1"/>
</dbReference>
<dbReference type="GO" id="GO:0046872">
    <property type="term" value="F:metal ion binding"/>
    <property type="evidence" value="ECO:0007669"/>
    <property type="project" value="UniProtKB-KW"/>
</dbReference>
<evidence type="ECO:0000256" key="4">
    <source>
        <dbReference type="ARBA" id="ARBA00022723"/>
    </source>
</evidence>
<comment type="catalytic activity">
    <reaction evidence="13 14">
        <text>2'-deoxyribonucleotide-(2'-deoxyribose 5'-phosphate)-2'-deoxyribonucleotide-DNA = a 3'-end 2'-deoxyribonucleotide-(2,3-dehydro-2,3-deoxyribose 5'-phosphate)-DNA + a 5'-end 5'-phospho-2'-deoxyribonucleoside-DNA + H(+)</text>
        <dbReference type="Rhea" id="RHEA:66592"/>
        <dbReference type="Rhea" id="RHEA-COMP:13180"/>
        <dbReference type="Rhea" id="RHEA-COMP:16897"/>
        <dbReference type="Rhea" id="RHEA-COMP:17067"/>
        <dbReference type="ChEBI" id="CHEBI:15378"/>
        <dbReference type="ChEBI" id="CHEBI:136412"/>
        <dbReference type="ChEBI" id="CHEBI:157695"/>
        <dbReference type="ChEBI" id="CHEBI:167181"/>
        <dbReference type="EC" id="4.2.99.18"/>
    </reaction>
</comment>
<dbReference type="GO" id="GO:0006285">
    <property type="term" value="P:base-excision repair, AP site formation"/>
    <property type="evidence" value="ECO:0007669"/>
    <property type="project" value="UniProtKB-UniRule"/>
</dbReference>
<keyword evidence="6 14" id="KW-0378">Hydrolase</keyword>
<evidence type="ECO:0000259" key="16">
    <source>
        <dbReference type="SMART" id="SM00478"/>
    </source>
</evidence>
<dbReference type="PROSITE" id="PS00764">
    <property type="entry name" value="ENDONUCLEASE_III_1"/>
    <property type="match status" value="1"/>
</dbReference>
<keyword evidence="9" id="KW-0411">Iron-sulfur</keyword>
<dbReference type="Gene3D" id="1.10.340.30">
    <property type="entry name" value="Hypothetical protein, domain 2"/>
    <property type="match status" value="1"/>
</dbReference>
<dbReference type="PROSITE" id="PS01155">
    <property type="entry name" value="ENDONUCLEASE_III_2"/>
    <property type="match status" value="1"/>
</dbReference>
<evidence type="ECO:0000256" key="6">
    <source>
        <dbReference type="ARBA" id="ARBA00022801"/>
    </source>
</evidence>
<evidence type="ECO:0000256" key="5">
    <source>
        <dbReference type="ARBA" id="ARBA00022763"/>
    </source>
</evidence>
<dbReference type="GO" id="GO:0140078">
    <property type="term" value="F:class I DNA-(apurinic or apyrimidinic site) endonuclease activity"/>
    <property type="evidence" value="ECO:0007669"/>
    <property type="project" value="UniProtKB-EC"/>
</dbReference>
<dbReference type="GeneTree" id="ENSGT00510000047513"/>
<evidence type="ECO:0000256" key="12">
    <source>
        <dbReference type="ARBA" id="ARBA00023295"/>
    </source>
</evidence>
<dbReference type="InParanoid" id="A0A671TGT1"/>
<evidence type="ECO:0000313" key="18">
    <source>
        <dbReference type="Proteomes" id="UP000472265"/>
    </source>
</evidence>
<feature type="region of interest" description="Disordered" evidence="15">
    <location>
        <begin position="23"/>
        <end position="54"/>
    </location>
</feature>
<evidence type="ECO:0000256" key="2">
    <source>
        <dbReference type="ARBA" id="ARBA00008343"/>
    </source>
</evidence>
<keyword evidence="7" id="KW-0809">Transit peptide</keyword>
<dbReference type="FunFam" id="1.10.340.30:FF:000005">
    <property type="entry name" value="Endonuclease III-like protein 1"/>
    <property type="match status" value="1"/>
</dbReference>
<dbReference type="HAMAP" id="MF_03183">
    <property type="entry name" value="Endonuclease_III_Nth"/>
    <property type="match status" value="1"/>
</dbReference>
<reference evidence="17" key="2">
    <citation type="submission" date="2025-08" db="UniProtKB">
        <authorList>
            <consortium name="Ensembl"/>
        </authorList>
    </citation>
    <scope>IDENTIFICATION</scope>
</reference>
<keyword evidence="14" id="KW-0496">Mitochondrion</keyword>
<protein>
    <recommendedName>
        <fullName evidence="14">Endonuclease III-like protein 1</fullName>
        <ecNumber evidence="14">3.2.2.-</ecNumber>
        <ecNumber evidence="14">4.2.99.18</ecNumber>
    </recommendedName>
    <alternativeName>
        <fullName evidence="14">Bifunctional DNA N-glycosylase/DNA-(apurinic or apyrimidinic site) lyase</fullName>
        <shortName evidence="14">DNA glycosylase/AP lyase</shortName>
    </alternativeName>
</protein>
<reference evidence="17" key="3">
    <citation type="submission" date="2025-09" db="UniProtKB">
        <authorList>
            <consortium name="Ensembl"/>
        </authorList>
    </citation>
    <scope>IDENTIFICATION</scope>
</reference>
<name>A0A671TGT1_SPAAU</name>
<dbReference type="InterPro" id="IPR004036">
    <property type="entry name" value="Endonuclease-III-like_CS2"/>
</dbReference>
<accession>A0A671TGT1</accession>
<dbReference type="GO" id="GO:0051539">
    <property type="term" value="F:4 iron, 4 sulfur cluster binding"/>
    <property type="evidence" value="ECO:0007669"/>
    <property type="project" value="UniProtKB-KW"/>
</dbReference>
<evidence type="ECO:0000256" key="11">
    <source>
        <dbReference type="ARBA" id="ARBA00023239"/>
    </source>
</evidence>
<reference evidence="17" key="1">
    <citation type="submission" date="2021-04" db="EMBL/GenBank/DDBJ databases">
        <authorList>
            <consortium name="Wellcome Sanger Institute Data Sharing"/>
        </authorList>
    </citation>
    <scope>NUCLEOTIDE SEQUENCE [LARGE SCALE GENOMIC DNA]</scope>
</reference>
<dbReference type="PANTHER" id="PTHR43286">
    <property type="entry name" value="ENDONUCLEASE III-LIKE PROTEIN 1"/>
    <property type="match status" value="1"/>
</dbReference>
<dbReference type="InterPro" id="IPR004035">
    <property type="entry name" value="Endouclease-III_FeS-bd_BS"/>
</dbReference>
<dbReference type="GO" id="GO:0005739">
    <property type="term" value="C:mitochondrion"/>
    <property type="evidence" value="ECO:0007669"/>
    <property type="project" value="UniProtKB-SubCell"/>
</dbReference>
<keyword evidence="11 14" id="KW-0456">Lyase</keyword>
<dbReference type="CDD" id="cd00056">
    <property type="entry name" value="ENDO3c"/>
    <property type="match status" value="1"/>
</dbReference>
<evidence type="ECO:0000256" key="1">
    <source>
        <dbReference type="ARBA" id="ARBA00001966"/>
    </source>
</evidence>
<keyword evidence="3" id="KW-0004">4Fe-4S</keyword>
<evidence type="ECO:0000256" key="8">
    <source>
        <dbReference type="ARBA" id="ARBA00023004"/>
    </source>
</evidence>
<feature type="compositionally biased region" description="Basic residues" evidence="15">
    <location>
        <begin position="344"/>
        <end position="354"/>
    </location>
</feature>
<keyword evidence="14" id="KW-0539">Nucleus</keyword>
<evidence type="ECO:0000256" key="10">
    <source>
        <dbReference type="ARBA" id="ARBA00023204"/>
    </source>
</evidence>
<gene>
    <name evidence="14 17" type="primary">NTHL1</name>
    <name evidence="17" type="synonym">nthl1</name>
</gene>
<keyword evidence="12 14" id="KW-0326">Glycosidase</keyword>
<dbReference type="Pfam" id="PF00633">
    <property type="entry name" value="HHH"/>
    <property type="match status" value="1"/>
</dbReference>
<evidence type="ECO:0000256" key="9">
    <source>
        <dbReference type="ARBA" id="ARBA00023014"/>
    </source>
</evidence>
<dbReference type="Gene3D" id="1.10.1670.10">
    <property type="entry name" value="Helix-hairpin-Helix base-excision DNA repair enzymes (C-terminal)"/>
    <property type="match status" value="1"/>
</dbReference>
<dbReference type="GO" id="GO:0003677">
    <property type="term" value="F:DNA binding"/>
    <property type="evidence" value="ECO:0007669"/>
    <property type="project" value="UniProtKB-UniRule"/>
</dbReference>
<dbReference type="AlphaFoldDB" id="A0A671TGT1"/>
<proteinExistence type="inferred from homology"/>
<dbReference type="EC" id="3.2.2.-" evidence="14"/>
<keyword evidence="10 14" id="KW-0234">DNA repair</keyword>
<dbReference type="Pfam" id="PF00730">
    <property type="entry name" value="HhH-GPD"/>
    <property type="match status" value="1"/>
</dbReference>
<evidence type="ECO:0000256" key="14">
    <source>
        <dbReference type="HAMAP-Rule" id="MF_03183"/>
    </source>
</evidence>
<comment type="cofactor">
    <cofactor evidence="1">
        <name>[4Fe-4S] cluster</name>
        <dbReference type="ChEBI" id="CHEBI:49883"/>
    </cofactor>
</comment>
<keyword evidence="8" id="KW-0408">Iron</keyword>
<sequence length="354" mass="39834">MQTQCMPCLVWSFPSSLPCAHSGGCPEPLRHSRPHPKKETDALSLSSHSRRRRQIKVEYDEKDGVTPVKTEHWEPPDWKKQIGYIREMRSGRDAPVDNMGAEKCYDTGAPAHVRRFQVLVSLMLSSQTKDQVTAAAMQKLRAHGCTVENILATDDDTLGKLIHPVGFWRTKVKYLKLTSAMLQKEFGGDIPDSVEGLVRLPGVGPKMAHLAMDIAWDQVSGIGVDTHVHRISNRLGWLKKPTKNPEETRKALEQWLPRELWSEINWLLVGFGQQVCLPINPLCSVCLNQHSCPSAHKNSPAKRPKAGSPTSPFKTKTEPEQDSTVYNRRTKKEPLSTPISPTIQKRRLKSKVNH</sequence>
<dbReference type="InterPro" id="IPR000445">
    <property type="entry name" value="HhH_motif"/>
</dbReference>
<evidence type="ECO:0000256" key="13">
    <source>
        <dbReference type="ARBA" id="ARBA00044632"/>
    </source>
</evidence>
<dbReference type="GO" id="GO:0005634">
    <property type="term" value="C:nucleus"/>
    <property type="evidence" value="ECO:0007669"/>
    <property type="project" value="UniProtKB-SubCell"/>
</dbReference>
<dbReference type="OMA" id="RGKRCDL"/>
<comment type="similarity">
    <text evidence="2 14">Belongs to the Nth/MutY family.</text>
</comment>
<dbReference type="GO" id="GO:0000703">
    <property type="term" value="F:oxidized pyrimidine nucleobase lesion DNA N-glycosylase activity"/>
    <property type="evidence" value="ECO:0007669"/>
    <property type="project" value="UniProtKB-UniRule"/>
</dbReference>
<dbReference type="FunCoup" id="A0A671TGT1">
    <property type="interactions" value="1094"/>
</dbReference>
<dbReference type="InterPro" id="IPR023170">
    <property type="entry name" value="HhH_base_excis_C"/>
</dbReference>
<dbReference type="EC" id="4.2.99.18" evidence="14"/>
<keyword evidence="4" id="KW-0479">Metal-binding</keyword>
<keyword evidence="5 14" id="KW-0227">DNA damage</keyword>
<dbReference type="GO" id="GO:0006289">
    <property type="term" value="P:nucleotide-excision repair"/>
    <property type="evidence" value="ECO:0007669"/>
    <property type="project" value="TreeGrafter"/>
</dbReference>
<comment type="function">
    <text evidence="14">Bifunctional DNA N-glycosylase with associated apurinic/apyrimidinic (AP) lyase function that catalyzes the first step in base excision repair (BER), the primary repair pathway for the repair of oxidative DNA damage. The DNA N-glycosylase activity releases the damaged DNA base from DNA by cleaving the N-glycosidic bond, leaving an AP site. The AP lyase activity cleaves the phosphodiester bond 3' to the AP site by a beta-elimination. Primarily recognizes and repairs oxidative base damage of pyrimidines.</text>
</comment>
<evidence type="ECO:0000256" key="7">
    <source>
        <dbReference type="ARBA" id="ARBA00022946"/>
    </source>
</evidence>
<evidence type="ECO:0000256" key="15">
    <source>
        <dbReference type="SAM" id="MobiDB-lite"/>
    </source>
</evidence>
<dbReference type="SMART" id="SM00478">
    <property type="entry name" value="ENDO3c"/>
    <property type="match status" value="1"/>
</dbReference>
<evidence type="ECO:0000256" key="3">
    <source>
        <dbReference type="ARBA" id="ARBA00022485"/>
    </source>
</evidence>
<dbReference type="SUPFAM" id="SSF48150">
    <property type="entry name" value="DNA-glycosylase"/>
    <property type="match status" value="1"/>
</dbReference>
<dbReference type="InterPro" id="IPR030841">
    <property type="entry name" value="NTH1"/>
</dbReference>
<evidence type="ECO:0000313" key="17">
    <source>
        <dbReference type="Ensembl" id="ENSSAUP00010001318.1"/>
    </source>
</evidence>
<comment type="subcellular location">
    <subcellularLocation>
        <location evidence="14">Nucleus</location>
    </subcellularLocation>
    <subcellularLocation>
        <location evidence="14">Mitochondrion</location>
    </subcellularLocation>
</comment>
<feature type="domain" description="HhH-GPD" evidence="16">
    <location>
        <begin position="124"/>
        <end position="274"/>
    </location>
</feature>
<feature type="region of interest" description="Disordered" evidence="15">
    <location>
        <begin position="293"/>
        <end position="354"/>
    </location>
</feature>
<keyword evidence="18" id="KW-1185">Reference proteome</keyword>
<organism evidence="17 18">
    <name type="scientific">Sparus aurata</name>
    <name type="common">Gilthead sea bream</name>
    <dbReference type="NCBI Taxonomy" id="8175"/>
    <lineage>
        <taxon>Eukaryota</taxon>
        <taxon>Metazoa</taxon>
        <taxon>Chordata</taxon>
        <taxon>Craniata</taxon>
        <taxon>Vertebrata</taxon>
        <taxon>Euteleostomi</taxon>
        <taxon>Actinopterygii</taxon>
        <taxon>Neopterygii</taxon>
        <taxon>Teleostei</taxon>
        <taxon>Neoteleostei</taxon>
        <taxon>Acanthomorphata</taxon>
        <taxon>Eupercaria</taxon>
        <taxon>Spariformes</taxon>
        <taxon>Sparidae</taxon>
        <taxon>Sparus</taxon>
    </lineage>
</organism>
<comment type="caution">
    <text evidence="14">Lacks conserved residue(s) required for the propagation of feature annotation.</text>
</comment>
<dbReference type="Ensembl" id="ENSSAUT00010001371.1">
    <property type="protein sequence ID" value="ENSSAUP00010001318.1"/>
    <property type="gene ID" value="ENSSAUG00010000688.1"/>
</dbReference>